<accession>A0AAX6MVX8</accession>
<gene>
    <name evidence="2" type="ORF">Daesc_002049</name>
</gene>
<evidence type="ECO:0000313" key="3">
    <source>
        <dbReference type="Proteomes" id="UP001369815"/>
    </source>
</evidence>
<sequence length="441" mass="48325">MASFSVSTPSPPGRVHTPGTPKFGYNDSWEPFSPRKSARISAQRSTQRTPSPRAPQHRTRASTKNSSSDVFTTPATAITSPKKRQPAMDSVRRASSALTYEGTSSAADSLGISSQHKTKASTTTSRAAAMFPTPAKTPKKQPDEKSKANVRAIARSLFSETDAIATPKKRKAKKYTGLTLDSFTAENIDEPIEIFTDTRDRIPEADDTAANPFYEKHPPAPATAEPKSPKKRGQGKLISVPGEGKQPLDEVLQREDGIIYVFRGKRIFRKFSSSEDLDSDEADSESESEEAELNGPKSRDRLRPLTRSSVKPRLLFPTKGKNVAKPTTTTTDDEEAATDIEDHVFKDVEEEEIEVPTTPTAKATKKPGTPVAPKFAPASPPSTVRTRRTTLKAEASPLKITKSRSSPFDGWRRSKSRATAHGQKREGEELARPNESKRQRA</sequence>
<feature type="compositionally biased region" description="Polar residues" evidence="1">
    <location>
        <begin position="40"/>
        <end position="50"/>
    </location>
</feature>
<organism evidence="2 3">
    <name type="scientific">Daldinia eschscholtzii</name>
    <dbReference type="NCBI Taxonomy" id="292717"/>
    <lineage>
        <taxon>Eukaryota</taxon>
        <taxon>Fungi</taxon>
        <taxon>Dikarya</taxon>
        <taxon>Ascomycota</taxon>
        <taxon>Pezizomycotina</taxon>
        <taxon>Sordariomycetes</taxon>
        <taxon>Xylariomycetidae</taxon>
        <taxon>Xylariales</taxon>
        <taxon>Hypoxylaceae</taxon>
        <taxon>Daldinia</taxon>
    </lineage>
</organism>
<feature type="region of interest" description="Disordered" evidence="1">
    <location>
        <begin position="194"/>
        <end position="251"/>
    </location>
</feature>
<dbReference type="Proteomes" id="UP001369815">
    <property type="component" value="Unassembled WGS sequence"/>
</dbReference>
<name>A0AAX6MVX8_9PEZI</name>
<feature type="compositionally biased region" description="Acidic residues" evidence="1">
    <location>
        <begin position="275"/>
        <end position="292"/>
    </location>
</feature>
<feature type="region of interest" description="Disordered" evidence="1">
    <location>
        <begin position="1"/>
        <end position="149"/>
    </location>
</feature>
<proteinExistence type="predicted"/>
<evidence type="ECO:0000313" key="2">
    <source>
        <dbReference type="EMBL" id="KAK6956769.1"/>
    </source>
</evidence>
<feature type="compositionally biased region" description="Polar residues" evidence="1">
    <location>
        <begin position="62"/>
        <end position="79"/>
    </location>
</feature>
<feature type="compositionally biased region" description="Polar residues" evidence="1">
    <location>
        <begin position="96"/>
        <end position="115"/>
    </location>
</feature>
<feature type="compositionally biased region" description="Low complexity" evidence="1">
    <location>
        <begin position="355"/>
        <end position="374"/>
    </location>
</feature>
<dbReference type="AlphaFoldDB" id="A0AAX6MVX8"/>
<keyword evidence="3" id="KW-1185">Reference proteome</keyword>
<feature type="compositionally biased region" description="Low complexity" evidence="1">
    <location>
        <begin position="120"/>
        <end position="129"/>
    </location>
</feature>
<dbReference type="EMBL" id="JBANMG010000002">
    <property type="protein sequence ID" value="KAK6956769.1"/>
    <property type="molecule type" value="Genomic_DNA"/>
</dbReference>
<evidence type="ECO:0000256" key="1">
    <source>
        <dbReference type="SAM" id="MobiDB-lite"/>
    </source>
</evidence>
<feature type="region of interest" description="Disordered" evidence="1">
    <location>
        <begin position="272"/>
        <end position="441"/>
    </location>
</feature>
<comment type="caution">
    <text evidence="2">The sequence shown here is derived from an EMBL/GenBank/DDBJ whole genome shotgun (WGS) entry which is preliminary data.</text>
</comment>
<protein>
    <submittedName>
        <fullName evidence="2">Uncharacterized protein</fullName>
    </submittedName>
</protein>
<reference evidence="2 3" key="1">
    <citation type="journal article" date="2024" name="Front Chem Biol">
        <title>Unveiling the potential of Daldinia eschscholtzii MFLUCC 19-0629 through bioactivity and bioinformatics studies for enhanced sustainable agriculture production.</title>
        <authorList>
            <person name="Brooks S."/>
            <person name="Weaver J.A."/>
            <person name="Klomchit A."/>
            <person name="Alharthi S.A."/>
            <person name="Onlamun T."/>
            <person name="Nurani R."/>
            <person name="Vong T.K."/>
            <person name="Alberti F."/>
            <person name="Greco C."/>
        </authorList>
    </citation>
    <scope>NUCLEOTIDE SEQUENCE [LARGE SCALE GENOMIC DNA]</scope>
    <source>
        <strain evidence="2">MFLUCC 19-0629</strain>
    </source>
</reference>
<feature type="compositionally biased region" description="Basic and acidic residues" evidence="1">
    <location>
        <begin position="423"/>
        <end position="441"/>
    </location>
</feature>